<dbReference type="AlphaFoldDB" id="A0A8J7JF45"/>
<organism evidence="2 3">
    <name type="scientific">Lusitaniella coriacea LEGE 07157</name>
    <dbReference type="NCBI Taxonomy" id="945747"/>
    <lineage>
        <taxon>Bacteria</taxon>
        <taxon>Bacillati</taxon>
        <taxon>Cyanobacteriota</taxon>
        <taxon>Cyanophyceae</taxon>
        <taxon>Spirulinales</taxon>
        <taxon>Lusitaniellaceae</taxon>
        <taxon>Lusitaniella</taxon>
    </lineage>
</organism>
<dbReference type="InterPro" id="IPR036514">
    <property type="entry name" value="SGNH_hydro_sf"/>
</dbReference>
<reference evidence="2" key="1">
    <citation type="submission" date="2020-10" db="EMBL/GenBank/DDBJ databases">
        <authorList>
            <person name="Castelo-Branco R."/>
            <person name="Eusebio N."/>
            <person name="Adriana R."/>
            <person name="Vieira A."/>
            <person name="Brugerolle De Fraissinette N."/>
            <person name="Rezende De Castro R."/>
            <person name="Schneider M.P."/>
            <person name="Vasconcelos V."/>
            <person name="Leao P.N."/>
        </authorList>
    </citation>
    <scope>NUCLEOTIDE SEQUENCE</scope>
    <source>
        <strain evidence="2">LEGE 07157</strain>
    </source>
</reference>
<feature type="domain" description="SGNH hydrolase-type esterase" evidence="1">
    <location>
        <begin position="164"/>
        <end position="301"/>
    </location>
</feature>
<dbReference type="InterPro" id="IPR051532">
    <property type="entry name" value="Ester_Hydrolysis_Enzymes"/>
</dbReference>
<proteinExistence type="predicted"/>
<name>A0A8J7JF45_9CYAN</name>
<dbReference type="Proteomes" id="UP000654482">
    <property type="component" value="Unassembled WGS sequence"/>
</dbReference>
<keyword evidence="3" id="KW-1185">Reference proteome</keyword>
<dbReference type="SUPFAM" id="SSF52266">
    <property type="entry name" value="SGNH hydrolase"/>
    <property type="match status" value="1"/>
</dbReference>
<dbReference type="GO" id="GO:0004622">
    <property type="term" value="F:phosphatidylcholine lysophospholipase activity"/>
    <property type="evidence" value="ECO:0007669"/>
    <property type="project" value="TreeGrafter"/>
</dbReference>
<evidence type="ECO:0000259" key="1">
    <source>
        <dbReference type="Pfam" id="PF13472"/>
    </source>
</evidence>
<accession>A0A8J7JF45</accession>
<dbReference type="InterPro" id="IPR013830">
    <property type="entry name" value="SGNH_hydro"/>
</dbReference>
<gene>
    <name evidence="2" type="ORF">IQ249_24880</name>
</gene>
<comment type="caution">
    <text evidence="2">The sequence shown here is derived from an EMBL/GenBank/DDBJ whole genome shotgun (WGS) entry which is preliminary data.</text>
</comment>
<dbReference type="PANTHER" id="PTHR30383:SF5">
    <property type="entry name" value="SGNH HYDROLASE-TYPE ESTERASE DOMAIN-CONTAINING PROTEIN"/>
    <property type="match status" value="1"/>
</dbReference>
<dbReference type="PANTHER" id="PTHR30383">
    <property type="entry name" value="THIOESTERASE 1/PROTEASE 1/LYSOPHOSPHOLIPASE L1"/>
    <property type="match status" value="1"/>
</dbReference>
<dbReference type="EMBL" id="JADEWZ010000079">
    <property type="protein sequence ID" value="MBE9119095.1"/>
    <property type="molecule type" value="Genomic_DNA"/>
</dbReference>
<evidence type="ECO:0000313" key="2">
    <source>
        <dbReference type="EMBL" id="MBE9119095.1"/>
    </source>
</evidence>
<sequence>MSDSYLLAAGLLAAGPISAPPPPLPPNWLESFRALFDAEELESLTTASVVAANPTVEKVEPEFSGLGKVAPLREWQPKVSSPSSGSQLYAQRRTALKAGQLYTRLSPGSFAGVWGKARQQPTHQQWKSLLAQEARAIAKGQGTNRLNVLVGDSLSLWFPSEFLPRGKFWLNQGISGENSGQIRQRVKLIDQTRPNTVYVMAGVNDLRQGADDATILNNIRAIARHLRKTHPESEIVLQSILPTRRAELSNTRIRRLNRQIVQIAQQEGANYLNLHSLFTDEQGQMRPELTTDGLHLSREGYGVWQSAMQQAEDWLAIHNVR</sequence>
<protein>
    <submittedName>
        <fullName evidence="2">Lysophospholipase</fullName>
    </submittedName>
</protein>
<dbReference type="Gene3D" id="3.40.50.1110">
    <property type="entry name" value="SGNH hydrolase"/>
    <property type="match status" value="1"/>
</dbReference>
<dbReference type="RefSeq" id="WP_194032189.1">
    <property type="nucleotide sequence ID" value="NZ_JADEWZ010000079.1"/>
</dbReference>
<evidence type="ECO:0000313" key="3">
    <source>
        <dbReference type="Proteomes" id="UP000654482"/>
    </source>
</evidence>
<dbReference type="Pfam" id="PF13472">
    <property type="entry name" value="Lipase_GDSL_2"/>
    <property type="match status" value="1"/>
</dbReference>